<dbReference type="EMBL" id="JAPDGR010000478">
    <property type="protein sequence ID" value="KAJ2989898.1"/>
    <property type="molecule type" value="Genomic_DNA"/>
</dbReference>
<reference evidence="1" key="1">
    <citation type="submission" date="2022-10" db="EMBL/GenBank/DDBJ databases">
        <title>Genome Sequence of Xylaria curta.</title>
        <authorList>
            <person name="Buettner E."/>
        </authorList>
    </citation>
    <scope>NUCLEOTIDE SEQUENCE</scope>
    <source>
        <strain evidence="1">Babe10</strain>
    </source>
</reference>
<dbReference type="Proteomes" id="UP001143856">
    <property type="component" value="Unassembled WGS sequence"/>
</dbReference>
<proteinExistence type="predicted"/>
<evidence type="ECO:0000313" key="2">
    <source>
        <dbReference type="Proteomes" id="UP001143856"/>
    </source>
</evidence>
<gene>
    <name evidence="1" type="ORF">NUW58_g3230</name>
</gene>
<organism evidence="1 2">
    <name type="scientific">Xylaria curta</name>
    <dbReference type="NCBI Taxonomy" id="42375"/>
    <lineage>
        <taxon>Eukaryota</taxon>
        <taxon>Fungi</taxon>
        <taxon>Dikarya</taxon>
        <taxon>Ascomycota</taxon>
        <taxon>Pezizomycotina</taxon>
        <taxon>Sordariomycetes</taxon>
        <taxon>Xylariomycetidae</taxon>
        <taxon>Xylariales</taxon>
        <taxon>Xylariaceae</taxon>
        <taxon>Xylaria</taxon>
    </lineage>
</organism>
<sequence>MGILELISALFGWVYTICWSLSFYPQAFFNFRRKSTGGTTVDFPFLNILGFACYLIYTCALYWSPLIRHQYALRNNDHTPTVALNDVVFAFHAVVLTAMLNTQYFLPSVWGFEQSVGRKPSRFISGVFAGCITGVVLIILVVASQSQTADPKTSWAWLDVIYVISYVKLLVTVVKYVPQLVYNMRNRSTKGWDISQILLDFTGGVLSIAQLGIDSYLQHDWSGVTGNPVKFFLGNSVLSAFGESTNNIVKPNGRFALKNTAEILYHDLPAAEAQYWESKTIDQSYAVQTTKMTNEAYRFVLSTYIVCENDRGPPPQYQEMFGKTAGSDIIKLSSGHSPMLSHTEKLVEIIDLAVQAAVEGKATE</sequence>
<comment type="caution">
    <text evidence="1">The sequence shown here is derived from an EMBL/GenBank/DDBJ whole genome shotgun (WGS) entry which is preliminary data.</text>
</comment>
<name>A0ACC1PBY7_9PEZI</name>
<accession>A0ACC1PBY7</accession>
<evidence type="ECO:0000313" key="1">
    <source>
        <dbReference type="EMBL" id="KAJ2989898.1"/>
    </source>
</evidence>
<keyword evidence="2" id="KW-1185">Reference proteome</keyword>
<protein>
    <submittedName>
        <fullName evidence="1">Uncharacterized protein</fullName>
    </submittedName>
</protein>